<protein>
    <submittedName>
        <fullName evidence="1 2">Uncharacterized protein</fullName>
    </submittedName>
</protein>
<accession>A0A072TR91</accession>
<evidence type="ECO:0000313" key="3">
    <source>
        <dbReference type="Proteomes" id="UP000002051"/>
    </source>
</evidence>
<gene>
    <name evidence="1" type="ordered locus">MTR_8g469960</name>
</gene>
<dbReference type="HOGENOM" id="CLU_2853152_0_0_1"/>
<reference evidence="1 3" key="1">
    <citation type="journal article" date="2011" name="Nature">
        <title>The Medicago genome provides insight into the evolution of rhizobial symbioses.</title>
        <authorList>
            <person name="Young N.D."/>
            <person name="Debelle F."/>
            <person name="Oldroyd G.E."/>
            <person name="Geurts R."/>
            <person name="Cannon S.B."/>
            <person name="Udvardi M.K."/>
            <person name="Benedito V.A."/>
            <person name="Mayer K.F."/>
            <person name="Gouzy J."/>
            <person name="Schoof H."/>
            <person name="Van de Peer Y."/>
            <person name="Proost S."/>
            <person name="Cook D.R."/>
            <person name="Meyers B.C."/>
            <person name="Spannagl M."/>
            <person name="Cheung F."/>
            <person name="De Mita S."/>
            <person name="Krishnakumar V."/>
            <person name="Gundlach H."/>
            <person name="Zhou S."/>
            <person name="Mudge J."/>
            <person name="Bharti A.K."/>
            <person name="Murray J.D."/>
            <person name="Naoumkina M.A."/>
            <person name="Rosen B."/>
            <person name="Silverstein K.A."/>
            <person name="Tang H."/>
            <person name="Rombauts S."/>
            <person name="Zhao P.X."/>
            <person name="Zhou P."/>
            <person name="Barbe V."/>
            <person name="Bardou P."/>
            <person name="Bechner M."/>
            <person name="Bellec A."/>
            <person name="Berger A."/>
            <person name="Berges H."/>
            <person name="Bidwell S."/>
            <person name="Bisseling T."/>
            <person name="Choisne N."/>
            <person name="Couloux A."/>
            <person name="Denny R."/>
            <person name="Deshpande S."/>
            <person name="Dai X."/>
            <person name="Doyle J.J."/>
            <person name="Dudez A.M."/>
            <person name="Farmer A.D."/>
            <person name="Fouteau S."/>
            <person name="Franken C."/>
            <person name="Gibelin C."/>
            <person name="Gish J."/>
            <person name="Goldstein S."/>
            <person name="Gonzalez A.J."/>
            <person name="Green P.J."/>
            <person name="Hallab A."/>
            <person name="Hartog M."/>
            <person name="Hua A."/>
            <person name="Humphray S.J."/>
            <person name="Jeong D.H."/>
            <person name="Jing Y."/>
            <person name="Jocker A."/>
            <person name="Kenton S.M."/>
            <person name="Kim D.J."/>
            <person name="Klee K."/>
            <person name="Lai H."/>
            <person name="Lang C."/>
            <person name="Lin S."/>
            <person name="Macmil S.L."/>
            <person name="Magdelenat G."/>
            <person name="Matthews L."/>
            <person name="McCorrison J."/>
            <person name="Monaghan E.L."/>
            <person name="Mun J.H."/>
            <person name="Najar F.Z."/>
            <person name="Nicholson C."/>
            <person name="Noirot C."/>
            <person name="O'Bleness M."/>
            <person name="Paule C.R."/>
            <person name="Poulain J."/>
            <person name="Prion F."/>
            <person name="Qin B."/>
            <person name="Qu C."/>
            <person name="Retzel E.F."/>
            <person name="Riddle C."/>
            <person name="Sallet E."/>
            <person name="Samain S."/>
            <person name="Samson N."/>
            <person name="Sanders I."/>
            <person name="Saurat O."/>
            <person name="Scarpelli C."/>
            <person name="Schiex T."/>
            <person name="Segurens B."/>
            <person name="Severin A.J."/>
            <person name="Sherrier D.J."/>
            <person name="Shi R."/>
            <person name="Sims S."/>
            <person name="Singer S.R."/>
            <person name="Sinharoy S."/>
            <person name="Sterck L."/>
            <person name="Viollet A."/>
            <person name="Wang B.B."/>
            <person name="Wang K."/>
            <person name="Wang M."/>
            <person name="Wang X."/>
            <person name="Warfsmann J."/>
            <person name="Weissenbach J."/>
            <person name="White D.D."/>
            <person name="White J.D."/>
            <person name="Wiley G.B."/>
            <person name="Wincker P."/>
            <person name="Xing Y."/>
            <person name="Yang L."/>
            <person name="Yao Z."/>
            <person name="Ying F."/>
            <person name="Zhai J."/>
            <person name="Zhou L."/>
            <person name="Zuber A."/>
            <person name="Denarie J."/>
            <person name="Dixon R.A."/>
            <person name="May G.D."/>
            <person name="Schwartz D.C."/>
            <person name="Rogers J."/>
            <person name="Quetier F."/>
            <person name="Town C.D."/>
            <person name="Roe B.A."/>
        </authorList>
    </citation>
    <scope>NUCLEOTIDE SEQUENCE [LARGE SCALE GENOMIC DNA]</scope>
    <source>
        <strain evidence="1">A17</strain>
        <strain evidence="2 3">cv. Jemalong A17</strain>
    </source>
</reference>
<sequence length="65" mass="7281">MWRDWLMCPHPCDQSPVVGQTPELGIPDVSNVPSIPFNSQNWTHYDVETALSQAISLAKLTIVVF</sequence>
<evidence type="ECO:0000313" key="2">
    <source>
        <dbReference type="EnsemblPlants" id="KEH19882"/>
    </source>
</evidence>
<proteinExistence type="predicted"/>
<dbReference type="EMBL" id="CM001224">
    <property type="protein sequence ID" value="KEH19882.1"/>
    <property type="molecule type" value="Genomic_DNA"/>
</dbReference>
<reference evidence="2" key="3">
    <citation type="submission" date="2015-04" db="UniProtKB">
        <authorList>
            <consortium name="EnsemblPlants"/>
        </authorList>
    </citation>
    <scope>IDENTIFICATION</scope>
    <source>
        <strain evidence="2">cv. Jemalong A17</strain>
    </source>
</reference>
<reference evidence="1 3" key="2">
    <citation type="journal article" date="2014" name="BMC Genomics">
        <title>An improved genome release (version Mt4.0) for the model legume Medicago truncatula.</title>
        <authorList>
            <person name="Tang H."/>
            <person name="Krishnakumar V."/>
            <person name="Bidwell S."/>
            <person name="Rosen B."/>
            <person name="Chan A."/>
            <person name="Zhou S."/>
            <person name="Gentzbittel L."/>
            <person name="Childs K.L."/>
            <person name="Yandell M."/>
            <person name="Gundlach H."/>
            <person name="Mayer K.F."/>
            <person name="Schwartz D.C."/>
            <person name="Town C.D."/>
        </authorList>
    </citation>
    <scope>GENOME REANNOTATION</scope>
    <source>
        <strain evidence="1">A17</strain>
        <strain evidence="2 3">cv. Jemalong A17</strain>
    </source>
</reference>
<name>A0A072TR91_MEDTR</name>
<evidence type="ECO:0000313" key="1">
    <source>
        <dbReference type="EMBL" id="KEH19882.1"/>
    </source>
</evidence>
<organism evidence="1 3">
    <name type="scientific">Medicago truncatula</name>
    <name type="common">Barrel medic</name>
    <name type="synonym">Medicago tribuloides</name>
    <dbReference type="NCBI Taxonomy" id="3880"/>
    <lineage>
        <taxon>Eukaryota</taxon>
        <taxon>Viridiplantae</taxon>
        <taxon>Streptophyta</taxon>
        <taxon>Embryophyta</taxon>
        <taxon>Tracheophyta</taxon>
        <taxon>Spermatophyta</taxon>
        <taxon>Magnoliopsida</taxon>
        <taxon>eudicotyledons</taxon>
        <taxon>Gunneridae</taxon>
        <taxon>Pentapetalae</taxon>
        <taxon>rosids</taxon>
        <taxon>fabids</taxon>
        <taxon>Fabales</taxon>
        <taxon>Fabaceae</taxon>
        <taxon>Papilionoideae</taxon>
        <taxon>50 kb inversion clade</taxon>
        <taxon>NPAAA clade</taxon>
        <taxon>Hologalegina</taxon>
        <taxon>IRL clade</taxon>
        <taxon>Trifolieae</taxon>
        <taxon>Medicago</taxon>
    </lineage>
</organism>
<dbReference type="Proteomes" id="UP000002051">
    <property type="component" value="Chromosome 8"/>
</dbReference>
<dbReference type="EnsemblPlants" id="KEH19882">
    <property type="protein sequence ID" value="KEH19882"/>
    <property type="gene ID" value="MTR_8g469960"/>
</dbReference>
<dbReference type="AlphaFoldDB" id="A0A072TR91"/>
<keyword evidence="3" id="KW-1185">Reference proteome</keyword>